<dbReference type="InterPro" id="IPR001841">
    <property type="entry name" value="Znf_RING"/>
</dbReference>
<dbReference type="AlphaFoldDB" id="A0AAV8DJE4"/>
<comment type="caution">
    <text evidence="3">The sequence shown here is derived from an EMBL/GenBank/DDBJ whole genome shotgun (WGS) entry which is preliminary data.</text>
</comment>
<dbReference type="GO" id="GO:0008270">
    <property type="term" value="F:zinc ion binding"/>
    <property type="evidence" value="ECO:0007669"/>
    <property type="project" value="UniProtKB-KW"/>
</dbReference>
<evidence type="ECO:0000256" key="1">
    <source>
        <dbReference type="PROSITE-ProRule" id="PRU00175"/>
    </source>
</evidence>
<dbReference type="PANTHER" id="PTHR31150">
    <property type="entry name" value="EXPRESSED PROTEIN"/>
    <property type="match status" value="1"/>
</dbReference>
<sequence length="363" mass="40185">MGSLCCVAARPHGTSSTSREWPLTPTDPFWRTNASFSLAPSDQFYRHHSFPSHGSRSSIDGISLDSLDSSESSQGSISWERSGTVDIDSGFEGFVSNFNSPENRSENWEEHAINAEGFLRVPAPRPLVFTSGFEEASLLGNNESSTISSQSDNSTTKYELIVKSPLFARRGPSTARRSFITTPVHPLFFPDDSLSLSSPTSSVDPTEAPEPSKTLSLHPQCGICKRLLSRKSPWCPRKIVHSSDMPVVSILSCSHVYHADCLDRTPKTFRHDPTCPVCDKLEKDDGNTEQWAICRLKNGFPRLRSVGEGPSRVWSCGGVDDMEAFNKDVLKSRMSQRESSRDSEYCIHPVVLEGKPERNLILS</sequence>
<protein>
    <submittedName>
        <fullName evidence="3">RING/U-box superfamily protein</fullName>
    </submittedName>
</protein>
<proteinExistence type="predicted"/>
<gene>
    <name evidence="3" type="ORF">LUZ62_077946</name>
</gene>
<accession>A0AAV8DJE4</accession>
<reference evidence="3" key="1">
    <citation type="submission" date="2022-08" db="EMBL/GenBank/DDBJ databases">
        <authorList>
            <person name="Marques A."/>
        </authorList>
    </citation>
    <scope>NUCLEOTIDE SEQUENCE</scope>
    <source>
        <strain evidence="3">RhyPub2mFocal</strain>
        <tissue evidence="3">Leaves</tissue>
    </source>
</reference>
<dbReference type="Gene3D" id="3.30.40.10">
    <property type="entry name" value="Zinc/RING finger domain, C3HC4 (zinc finger)"/>
    <property type="match status" value="1"/>
</dbReference>
<dbReference type="PANTHER" id="PTHR31150:SF23">
    <property type="entry name" value="MANDELONITRILE LYASE-RELATED"/>
    <property type="match status" value="1"/>
</dbReference>
<evidence type="ECO:0000259" key="2">
    <source>
        <dbReference type="PROSITE" id="PS50089"/>
    </source>
</evidence>
<dbReference type="SUPFAM" id="SSF57850">
    <property type="entry name" value="RING/U-box"/>
    <property type="match status" value="1"/>
</dbReference>
<feature type="domain" description="RING-type" evidence="2">
    <location>
        <begin position="221"/>
        <end position="279"/>
    </location>
</feature>
<evidence type="ECO:0000313" key="4">
    <source>
        <dbReference type="Proteomes" id="UP001140206"/>
    </source>
</evidence>
<keyword evidence="1" id="KW-0863">Zinc-finger</keyword>
<dbReference type="Proteomes" id="UP001140206">
    <property type="component" value="Chromosome 4"/>
</dbReference>
<evidence type="ECO:0000313" key="3">
    <source>
        <dbReference type="EMBL" id="KAJ4767571.1"/>
    </source>
</evidence>
<organism evidence="3 4">
    <name type="scientific">Rhynchospora pubera</name>
    <dbReference type="NCBI Taxonomy" id="906938"/>
    <lineage>
        <taxon>Eukaryota</taxon>
        <taxon>Viridiplantae</taxon>
        <taxon>Streptophyta</taxon>
        <taxon>Embryophyta</taxon>
        <taxon>Tracheophyta</taxon>
        <taxon>Spermatophyta</taxon>
        <taxon>Magnoliopsida</taxon>
        <taxon>Liliopsida</taxon>
        <taxon>Poales</taxon>
        <taxon>Cyperaceae</taxon>
        <taxon>Cyperoideae</taxon>
        <taxon>Rhynchosporeae</taxon>
        <taxon>Rhynchospora</taxon>
    </lineage>
</organism>
<keyword evidence="1" id="KW-0862">Zinc</keyword>
<dbReference type="PROSITE" id="PS50089">
    <property type="entry name" value="ZF_RING_2"/>
    <property type="match status" value="1"/>
</dbReference>
<dbReference type="EMBL" id="JAMFTS010000004">
    <property type="protein sequence ID" value="KAJ4767571.1"/>
    <property type="molecule type" value="Genomic_DNA"/>
</dbReference>
<dbReference type="InterPro" id="IPR013083">
    <property type="entry name" value="Znf_RING/FYVE/PHD"/>
</dbReference>
<keyword evidence="4" id="KW-1185">Reference proteome</keyword>
<keyword evidence="1" id="KW-0479">Metal-binding</keyword>
<name>A0AAV8DJE4_9POAL</name>